<dbReference type="NCBIfam" id="TIGR00500">
    <property type="entry name" value="met_pdase_I"/>
    <property type="match status" value="1"/>
</dbReference>
<gene>
    <name evidence="6" type="primary">map</name>
    <name evidence="9" type="ORF">SAMN06265374_0256</name>
</gene>
<comment type="function">
    <text evidence="1 6">Removes the N-terminal methionine from nascent proteins. The N-terminal methionine is often cleaved when the second residue in the primary sequence is small and uncharged (Met-Ala-, Cys, Gly, Pro, Ser, Thr, or Val). Requires deformylation of the N(alpha)-formylated initiator methionine before it can be hydrolyzed.</text>
</comment>
<dbReference type="InterPro" id="IPR000994">
    <property type="entry name" value="Pept_M24"/>
</dbReference>
<evidence type="ECO:0000256" key="2">
    <source>
        <dbReference type="ARBA" id="ARBA00022438"/>
    </source>
</evidence>
<feature type="binding site" evidence="6">
    <location>
        <position position="142"/>
    </location>
    <ligand>
        <name>a divalent metal cation</name>
        <dbReference type="ChEBI" id="CHEBI:60240"/>
        <label>2</label>
        <note>catalytic</note>
    </ligand>
</feature>
<name>A0ABY1N6H4_9HYPH</name>
<comment type="cofactor">
    <cofactor evidence="6">
        <name>Co(2+)</name>
        <dbReference type="ChEBI" id="CHEBI:48828"/>
    </cofactor>
    <cofactor evidence="6">
        <name>Zn(2+)</name>
        <dbReference type="ChEBI" id="CHEBI:29105"/>
    </cofactor>
    <cofactor evidence="6">
        <name>Mn(2+)</name>
        <dbReference type="ChEBI" id="CHEBI:29035"/>
    </cofactor>
    <cofactor evidence="6">
        <name>Fe(2+)</name>
        <dbReference type="ChEBI" id="CHEBI:29033"/>
    </cofactor>
    <text evidence="6">Binds 2 divalent metal cations per subunit. Has a high-affinity and a low affinity metal-binding site. The true nature of the physiological cofactor is under debate. The enzyme is active with cobalt, zinc, manganese or divalent iron ions. Most likely, methionine aminopeptidases function as mononuclear Fe(2+)-metalloproteases under physiological conditions, and the catalytically relevant metal-binding site has been assigned to the histidine-containing high-affinity site.</text>
</comment>
<dbReference type="EMBL" id="FXTT01000001">
    <property type="protein sequence ID" value="SMP00663.1"/>
    <property type="molecule type" value="Genomic_DNA"/>
</dbReference>
<dbReference type="Gene3D" id="3.90.230.10">
    <property type="entry name" value="Creatinase/methionine aminopeptidase superfamily"/>
    <property type="match status" value="1"/>
</dbReference>
<reference evidence="9 10" key="1">
    <citation type="submission" date="2017-05" db="EMBL/GenBank/DDBJ databases">
        <authorList>
            <person name="Varghese N."/>
            <person name="Submissions S."/>
        </authorList>
    </citation>
    <scope>NUCLEOTIDE SEQUENCE [LARGE SCALE GENOMIC DNA]</scope>
    <source>
        <strain evidence="9 10">DSM 15949</strain>
    </source>
</reference>
<evidence type="ECO:0000256" key="3">
    <source>
        <dbReference type="ARBA" id="ARBA00022670"/>
    </source>
</evidence>
<evidence type="ECO:0000256" key="4">
    <source>
        <dbReference type="ARBA" id="ARBA00022723"/>
    </source>
</evidence>
<keyword evidence="10" id="KW-1185">Reference proteome</keyword>
<comment type="caution">
    <text evidence="9">The sequence shown here is derived from an EMBL/GenBank/DDBJ whole genome shotgun (WGS) entry which is preliminary data.</text>
</comment>
<dbReference type="HAMAP" id="MF_01974">
    <property type="entry name" value="MetAP_1"/>
    <property type="match status" value="1"/>
</dbReference>
<feature type="binding site" evidence="6">
    <location>
        <position position="142"/>
    </location>
    <ligand>
        <name>a divalent metal cation</name>
        <dbReference type="ChEBI" id="CHEBI:60240"/>
        <label>1</label>
    </ligand>
</feature>
<feature type="binding site" evidence="6">
    <location>
        <position position="205"/>
    </location>
    <ligand>
        <name>a divalent metal cation</name>
        <dbReference type="ChEBI" id="CHEBI:60240"/>
        <label>2</label>
        <note>catalytic</note>
    </ligand>
</feature>
<dbReference type="SUPFAM" id="SSF55920">
    <property type="entry name" value="Creatinase/aminopeptidase"/>
    <property type="match status" value="1"/>
</dbReference>
<evidence type="ECO:0000256" key="5">
    <source>
        <dbReference type="ARBA" id="ARBA00022801"/>
    </source>
</evidence>
<sequence length="300" mass="32626">MPRCGSRIRAKGSANCETEHSMVTYIDAADAPLKNTGQVRLYGPEDFEGMMRAGQLTARCLDDIAAMIKPGVTTQEIDDFVFQYGLDNNAIPATLNYRGYTKSSCTSINHVVCHGIPNNKGLREGDIVNIDVTFILDGWHGDSSRMYPVGEVKRAAERLIDVTYESLMRGIQAAKPGNTTGDIGAAIQTFVEAERCSVVRDFCGHGLGRLFHDTPNILHYGRPGEGVELKPGMIFTIEPMVNIGRPHVKVLSDGWTAVTRDRSLSAQFEHSIGITAEGCQIFTTSPSGIHKPGRPDNTGA</sequence>
<feature type="binding site" evidence="6">
    <location>
        <position position="131"/>
    </location>
    <ligand>
        <name>a divalent metal cation</name>
        <dbReference type="ChEBI" id="CHEBI:60240"/>
        <label>1</label>
    </ligand>
</feature>
<dbReference type="CDD" id="cd01086">
    <property type="entry name" value="MetAP1"/>
    <property type="match status" value="1"/>
</dbReference>
<feature type="binding site" evidence="6">
    <location>
        <position position="269"/>
    </location>
    <ligand>
        <name>a divalent metal cation</name>
        <dbReference type="ChEBI" id="CHEBI:60240"/>
        <label>2</label>
        <note>catalytic</note>
    </ligand>
</feature>
<comment type="catalytic activity">
    <reaction evidence="6 7">
        <text>Release of N-terminal amino acids, preferentially methionine, from peptides and arylamides.</text>
        <dbReference type="EC" id="3.4.11.18"/>
    </reaction>
</comment>
<dbReference type="Pfam" id="PF00557">
    <property type="entry name" value="Peptidase_M24"/>
    <property type="match status" value="1"/>
</dbReference>
<feature type="domain" description="Peptidase M24" evidence="8">
    <location>
        <begin position="48"/>
        <end position="275"/>
    </location>
</feature>
<keyword evidence="2 6" id="KW-0031">Aminopeptidase</keyword>
<keyword evidence="5 6" id="KW-0378">Hydrolase</keyword>
<keyword evidence="4 6" id="KW-0479">Metal-binding</keyword>
<dbReference type="InterPro" id="IPR001714">
    <property type="entry name" value="Pept_M24_MAP"/>
</dbReference>
<dbReference type="GO" id="GO:0004177">
    <property type="term" value="F:aminopeptidase activity"/>
    <property type="evidence" value="ECO:0007669"/>
    <property type="project" value="UniProtKB-KW"/>
</dbReference>
<dbReference type="EC" id="3.4.11.18" evidence="6 7"/>
<evidence type="ECO:0000256" key="1">
    <source>
        <dbReference type="ARBA" id="ARBA00002521"/>
    </source>
</evidence>
<dbReference type="Proteomes" id="UP001157914">
    <property type="component" value="Unassembled WGS sequence"/>
</dbReference>
<accession>A0ABY1N6H4</accession>
<organism evidence="9 10">
    <name type="scientific">Roseibium denhamense</name>
    <dbReference type="NCBI Taxonomy" id="76305"/>
    <lineage>
        <taxon>Bacteria</taxon>
        <taxon>Pseudomonadati</taxon>
        <taxon>Pseudomonadota</taxon>
        <taxon>Alphaproteobacteria</taxon>
        <taxon>Hyphomicrobiales</taxon>
        <taxon>Stappiaceae</taxon>
        <taxon>Roseibium</taxon>
    </lineage>
</organism>
<evidence type="ECO:0000313" key="10">
    <source>
        <dbReference type="Proteomes" id="UP001157914"/>
    </source>
</evidence>
<feature type="binding site" evidence="6">
    <location>
        <position position="212"/>
    </location>
    <ligand>
        <name>substrate</name>
    </ligand>
</feature>
<dbReference type="PANTHER" id="PTHR43330:SF27">
    <property type="entry name" value="METHIONINE AMINOPEPTIDASE"/>
    <property type="match status" value="1"/>
</dbReference>
<evidence type="ECO:0000259" key="8">
    <source>
        <dbReference type="Pfam" id="PF00557"/>
    </source>
</evidence>
<feature type="binding site" evidence="6">
    <location>
        <position position="269"/>
    </location>
    <ligand>
        <name>a divalent metal cation</name>
        <dbReference type="ChEBI" id="CHEBI:60240"/>
        <label>1</label>
    </ligand>
</feature>
<dbReference type="PROSITE" id="PS00680">
    <property type="entry name" value="MAP_1"/>
    <property type="match status" value="1"/>
</dbReference>
<feature type="binding site" evidence="6">
    <location>
        <position position="238"/>
    </location>
    <ligand>
        <name>a divalent metal cation</name>
        <dbReference type="ChEBI" id="CHEBI:60240"/>
        <label>2</label>
        <note>catalytic</note>
    </ligand>
</feature>
<dbReference type="PRINTS" id="PR00599">
    <property type="entry name" value="MAPEPTIDASE"/>
</dbReference>
<comment type="subunit">
    <text evidence="6">Monomer.</text>
</comment>
<dbReference type="InterPro" id="IPR036005">
    <property type="entry name" value="Creatinase/aminopeptidase-like"/>
</dbReference>
<evidence type="ECO:0000256" key="6">
    <source>
        <dbReference type="HAMAP-Rule" id="MF_01974"/>
    </source>
</evidence>
<dbReference type="InterPro" id="IPR002467">
    <property type="entry name" value="Pept_M24A_MAP1"/>
</dbReference>
<dbReference type="PANTHER" id="PTHR43330">
    <property type="entry name" value="METHIONINE AMINOPEPTIDASE"/>
    <property type="match status" value="1"/>
</dbReference>
<evidence type="ECO:0000256" key="7">
    <source>
        <dbReference type="RuleBase" id="RU003653"/>
    </source>
</evidence>
<evidence type="ECO:0000313" key="9">
    <source>
        <dbReference type="EMBL" id="SMP00663.1"/>
    </source>
</evidence>
<keyword evidence="3 6" id="KW-0645">Protease</keyword>
<comment type="similarity">
    <text evidence="6">Belongs to the peptidase M24A family. Methionine aminopeptidase type 1 subfamily.</text>
</comment>
<feature type="binding site" evidence="6">
    <location>
        <position position="114"/>
    </location>
    <ligand>
        <name>substrate</name>
    </ligand>
</feature>
<protein>
    <recommendedName>
        <fullName evidence="6 7">Methionine aminopeptidase</fullName>
        <shortName evidence="6">MAP</shortName>
        <shortName evidence="6">MetAP</shortName>
        <ecNumber evidence="6 7">3.4.11.18</ecNumber>
    </recommendedName>
    <alternativeName>
        <fullName evidence="6">Peptidase M</fullName>
    </alternativeName>
</protein>
<proteinExistence type="inferred from homology"/>